<dbReference type="Pfam" id="PF02321">
    <property type="entry name" value="OEP"/>
    <property type="match status" value="1"/>
</dbReference>
<protein>
    <submittedName>
        <fullName evidence="1">RND efflux system, outer membrane lipoprotein, NodT family</fullName>
    </submittedName>
</protein>
<dbReference type="InterPro" id="IPR003423">
    <property type="entry name" value="OMP_efflux"/>
</dbReference>
<dbReference type="AlphaFoldDB" id="W1XE21"/>
<organism evidence="1">
    <name type="scientific">human gut metagenome</name>
    <dbReference type="NCBI Taxonomy" id="408170"/>
    <lineage>
        <taxon>unclassified sequences</taxon>
        <taxon>metagenomes</taxon>
        <taxon>organismal metagenomes</taxon>
    </lineage>
</organism>
<gene>
    <name evidence="1" type="ORF">Q604_UNBC16890G0001</name>
</gene>
<dbReference type="EMBL" id="AZMM01016890">
    <property type="protein sequence ID" value="ETJ27700.1"/>
    <property type="molecule type" value="Genomic_DNA"/>
</dbReference>
<dbReference type="SUPFAM" id="SSF56954">
    <property type="entry name" value="Outer membrane efflux proteins (OEP)"/>
    <property type="match status" value="1"/>
</dbReference>
<dbReference type="PANTHER" id="PTHR30203">
    <property type="entry name" value="OUTER MEMBRANE CATION EFFLUX PROTEIN"/>
    <property type="match status" value="1"/>
</dbReference>
<name>W1XE21_9ZZZZ</name>
<keyword evidence="1" id="KW-0449">Lipoprotein</keyword>
<comment type="caution">
    <text evidence="1">The sequence shown here is derived from an EMBL/GenBank/DDBJ whole genome shotgun (WGS) entry which is preliminary data.</text>
</comment>
<evidence type="ECO:0000313" key="1">
    <source>
        <dbReference type="EMBL" id="ETJ27700.1"/>
    </source>
</evidence>
<dbReference type="InterPro" id="IPR010131">
    <property type="entry name" value="MdtP/NodT-like"/>
</dbReference>
<reference evidence="1" key="1">
    <citation type="submission" date="2013-12" db="EMBL/GenBank/DDBJ databases">
        <title>A Varibaculum cambriense genome reconstructed from a premature infant gut community with otherwise low bacterial novelty that shifts toward anaerobic metabolism during the third week of life.</title>
        <authorList>
            <person name="Brown C.T."/>
            <person name="Sharon I."/>
            <person name="Thomas B.C."/>
            <person name="Castelle C.J."/>
            <person name="Morowitz M.J."/>
            <person name="Banfield J.F."/>
        </authorList>
    </citation>
    <scope>NUCLEOTIDE SEQUENCE</scope>
</reference>
<dbReference type="GO" id="GO:0015562">
    <property type="term" value="F:efflux transmembrane transporter activity"/>
    <property type="evidence" value="ECO:0007669"/>
    <property type="project" value="InterPro"/>
</dbReference>
<sequence>VLKAVGEVRNAVTDASQDHIKSEELKSAVESAQQAESLAQTNFDSGLSDYLSVLDARRNVLSARRQYIMSRGQEFADTVRLFKSLGGGWEAMDMDQEAEADSHAKK</sequence>
<proteinExistence type="predicted"/>
<feature type="non-terminal residue" evidence="1">
    <location>
        <position position="1"/>
    </location>
</feature>
<dbReference type="Gene3D" id="1.20.1600.10">
    <property type="entry name" value="Outer membrane efflux proteins (OEP)"/>
    <property type="match status" value="1"/>
</dbReference>
<accession>W1XE21</accession>